<dbReference type="CDD" id="cd07736">
    <property type="entry name" value="PhnP-like_MBL-fold"/>
    <property type="match status" value="1"/>
</dbReference>
<dbReference type="GO" id="GO:0008081">
    <property type="term" value="F:phosphoric diester hydrolase activity"/>
    <property type="evidence" value="ECO:0007669"/>
    <property type="project" value="InterPro"/>
</dbReference>
<dbReference type="Pfam" id="PF12706">
    <property type="entry name" value="Lactamase_B_2"/>
    <property type="match status" value="1"/>
</dbReference>
<gene>
    <name evidence="2" type="primary">phnP</name>
    <name evidence="2" type="ORF">EAH77_13135</name>
</gene>
<accession>A0A502GH14</accession>
<dbReference type="PANTHER" id="PTHR42663">
    <property type="entry name" value="HYDROLASE C777.06C-RELATED-RELATED"/>
    <property type="match status" value="1"/>
</dbReference>
<evidence type="ECO:0000313" key="3">
    <source>
        <dbReference type="Proteomes" id="UP000317663"/>
    </source>
</evidence>
<reference evidence="2 3" key="1">
    <citation type="journal article" date="2019" name="Environ. Microbiol.">
        <title>Species interactions and distinct microbial communities in high Arctic permafrost affected cryosols are associated with the CH4 and CO2 gas fluxes.</title>
        <authorList>
            <person name="Altshuler I."/>
            <person name="Hamel J."/>
            <person name="Turney S."/>
            <person name="Magnuson E."/>
            <person name="Levesque R."/>
            <person name="Greer C."/>
            <person name="Whyte L.G."/>
        </authorList>
    </citation>
    <scope>NUCLEOTIDE SEQUENCE [LARGE SCALE GENOMIC DNA]</scope>
    <source>
        <strain evidence="2 3">E4</strain>
    </source>
</reference>
<dbReference type="EMBL" id="RCZD01000006">
    <property type="protein sequence ID" value="TPG61577.1"/>
    <property type="molecule type" value="Genomic_DNA"/>
</dbReference>
<dbReference type="RefSeq" id="WP_140473253.1">
    <property type="nucleotide sequence ID" value="NZ_RCZD01000006.1"/>
</dbReference>
<dbReference type="InterPro" id="IPR001279">
    <property type="entry name" value="Metallo-B-lactamas"/>
</dbReference>
<organism evidence="2 3">
    <name type="scientific">Ewingella americana</name>
    <dbReference type="NCBI Taxonomy" id="41202"/>
    <lineage>
        <taxon>Bacteria</taxon>
        <taxon>Pseudomonadati</taxon>
        <taxon>Pseudomonadota</taxon>
        <taxon>Gammaproteobacteria</taxon>
        <taxon>Enterobacterales</taxon>
        <taxon>Yersiniaceae</taxon>
        <taxon>Ewingella</taxon>
    </lineage>
</organism>
<dbReference type="AlphaFoldDB" id="A0A502GH14"/>
<name>A0A502GH14_9GAMM</name>
<evidence type="ECO:0000313" key="2">
    <source>
        <dbReference type="EMBL" id="TPG61577.1"/>
    </source>
</evidence>
<evidence type="ECO:0000259" key="1">
    <source>
        <dbReference type="Pfam" id="PF12706"/>
    </source>
</evidence>
<dbReference type="InterPro" id="IPR036866">
    <property type="entry name" value="RibonucZ/Hydroxyglut_hydro"/>
</dbReference>
<dbReference type="Proteomes" id="UP000317663">
    <property type="component" value="Unassembled WGS sequence"/>
</dbReference>
<dbReference type="InterPro" id="IPR035682">
    <property type="entry name" value="PhnP_MBL"/>
</dbReference>
<dbReference type="SUPFAM" id="SSF56281">
    <property type="entry name" value="Metallo-hydrolase/oxidoreductase"/>
    <property type="match status" value="1"/>
</dbReference>
<keyword evidence="3" id="KW-1185">Reference proteome</keyword>
<sequence length="250" mass="27866">MQLTFLGTGGAQQVPVFGCECTACGRARKDPAFRRQPCSAKLDYAGEVTLIDAGLPELAQQFTAGEIQRFWLTHYHMDHVQGLFPLRWGVGNAIPVYGPPDENGCDDLFKHPGILDFQPPLQPFTARKFGTLELIPLPLNHSKITFGYLIKTECATVAYLTDTAGLPRVTARFLAGVKLDALILDCSHPPRNTPDKNHNDIRQALAIHRQLKPKKTYLTHISHQLDLWLMDHALEANVIAAHDGLRLEWS</sequence>
<dbReference type="InterPro" id="IPR017693">
    <property type="entry name" value="Phosphonate_metab_PhnP"/>
</dbReference>
<protein>
    <submittedName>
        <fullName evidence="2">Phosphonate metabolism protein PhnP</fullName>
    </submittedName>
</protein>
<dbReference type="Gene3D" id="3.60.15.10">
    <property type="entry name" value="Ribonuclease Z/Hydroxyacylglutathione hydrolase-like"/>
    <property type="match status" value="1"/>
</dbReference>
<comment type="caution">
    <text evidence="2">The sequence shown here is derived from an EMBL/GenBank/DDBJ whole genome shotgun (WGS) entry which is preliminary data.</text>
</comment>
<feature type="domain" description="Metallo-beta-lactamase" evidence="1">
    <location>
        <begin position="66"/>
        <end position="221"/>
    </location>
</feature>
<dbReference type="NCBIfam" id="TIGR03307">
    <property type="entry name" value="PhnP"/>
    <property type="match status" value="1"/>
</dbReference>
<dbReference type="OrthoDB" id="9803916at2"/>
<dbReference type="GO" id="GO:0019700">
    <property type="term" value="P:organic phosphonate catabolic process"/>
    <property type="evidence" value="ECO:0007669"/>
    <property type="project" value="InterPro"/>
</dbReference>
<dbReference type="PANTHER" id="PTHR42663:SF6">
    <property type="entry name" value="HYDROLASE C777.06C-RELATED"/>
    <property type="match status" value="1"/>
</dbReference>
<proteinExistence type="predicted"/>